<organism evidence="1 2">
    <name type="scientific">Penicillium antarcticum</name>
    <dbReference type="NCBI Taxonomy" id="416450"/>
    <lineage>
        <taxon>Eukaryota</taxon>
        <taxon>Fungi</taxon>
        <taxon>Dikarya</taxon>
        <taxon>Ascomycota</taxon>
        <taxon>Pezizomycotina</taxon>
        <taxon>Eurotiomycetes</taxon>
        <taxon>Eurotiomycetidae</taxon>
        <taxon>Eurotiales</taxon>
        <taxon>Aspergillaceae</taxon>
        <taxon>Penicillium</taxon>
    </lineage>
</organism>
<dbReference type="EMBL" id="MDYN01000022">
    <property type="protein sequence ID" value="OQD82268.1"/>
    <property type="molecule type" value="Genomic_DNA"/>
</dbReference>
<dbReference type="AlphaFoldDB" id="A0A1V6PZ17"/>
<comment type="caution">
    <text evidence="1">The sequence shown here is derived from an EMBL/GenBank/DDBJ whole genome shotgun (WGS) entry which is preliminary data.</text>
</comment>
<keyword evidence="2" id="KW-1185">Reference proteome</keyword>
<accession>A0A1V6PZ17</accession>
<evidence type="ECO:0000313" key="1">
    <source>
        <dbReference type="EMBL" id="OQD82268.1"/>
    </source>
</evidence>
<protein>
    <submittedName>
        <fullName evidence="1">Uncharacterized protein</fullName>
    </submittedName>
</protein>
<evidence type="ECO:0000313" key="2">
    <source>
        <dbReference type="Proteomes" id="UP000191672"/>
    </source>
</evidence>
<proteinExistence type="predicted"/>
<sequence>MGFCNLRNEAEGVVLLHDLWGIDGYSSAAEIPTPGHNGDWTSYNNFLSSIFKIFTGQNVINALDGLLSNASVVYNDRVVLNEYGNIDQQQSSGAAWNIAQMQREITVGLRAKWCGDYTFHGSLPVFWTKSLCGRTTTSTIWSIGRVVIIQSEGTTT</sequence>
<reference evidence="2" key="1">
    <citation type="journal article" date="2017" name="Nat. Microbiol.">
        <title>Global analysis of biosynthetic gene clusters reveals vast potential of secondary metabolite production in Penicillium species.</title>
        <authorList>
            <person name="Nielsen J.C."/>
            <person name="Grijseels S."/>
            <person name="Prigent S."/>
            <person name="Ji B."/>
            <person name="Dainat J."/>
            <person name="Nielsen K.F."/>
            <person name="Frisvad J.C."/>
            <person name="Workman M."/>
            <person name="Nielsen J."/>
        </authorList>
    </citation>
    <scope>NUCLEOTIDE SEQUENCE [LARGE SCALE GENOMIC DNA]</scope>
    <source>
        <strain evidence="2">IBT 31811</strain>
    </source>
</reference>
<name>A0A1V6PZ17_9EURO</name>
<gene>
    <name evidence="1" type="ORF">PENANT_c022G05831</name>
</gene>
<dbReference type="Proteomes" id="UP000191672">
    <property type="component" value="Unassembled WGS sequence"/>
</dbReference>